<comment type="caution">
    <text evidence="2">The sequence shown here is derived from an EMBL/GenBank/DDBJ whole genome shotgun (WGS) entry which is preliminary data.</text>
</comment>
<organism evidence="2 3">
    <name type="scientific">Rodentibacter caecimuris</name>
    <dbReference type="NCBI Taxonomy" id="1796644"/>
    <lineage>
        <taxon>Bacteria</taxon>
        <taxon>Pseudomonadati</taxon>
        <taxon>Pseudomonadota</taxon>
        <taxon>Gammaproteobacteria</taxon>
        <taxon>Pasteurellales</taxon>
        <taxon>Pasteurellaceae</taxon>
        <taxon>Rodentibacter</taxon>
    </lineage>
</organism>
<gene>
    <name evidence="2" type="ORF">BKG96_05085</name>
</gene>
<dbReference type="AlphaFoldDB" id="A0A1V3KM18"/>
<dbReference type="Proteomes" id="UP000189114">
    <property type="component" value="Unassembled WGS sequence"/>
</dbReference>
<name>A0A1V3KM18_9PAST</name>
<feature type="domain" description="DUF6396" evidence="1">
    <location>
        <begin position="2"/>
        <end position="77"/>
    </location>
</feature>
<proteinExistence type="predicted"/>
<protein>
    <recommendedName>
        <fullName evidence="1">DUF6396 domain-containing protein</fullName>
    </recommendedName>
</protein>
<sequence>MWDYLSSKDYLQPKVPDLDDIVPLPPAPLPEWDGKIAFQRWFEGDAPPKPSEALMMKLANQAGVRVDNGLDLETGLPKKPKK</sequence>
<evidence type="ECO:0000313" key="3">
    <source>
        <dbReference type="Proteomes" id="UP000189114"/>
    </source>
</evidence>
<evidence type="ECO:0000259" key="1">
    <source>
        <dbReference type="Pfam" id="PF19933"/>
    </source>
</evidence>
<dbReference type="EMBL" id="MLAE01000021">
    <property type="protein sequence ID" value="OOF78691.1"/>
    <property type="molecule type" value="Genomic_DNA"/>
</dbReference>
<evidence type="ECO:0000313" key="2">
    <source>
        <dbReference type="EMBL" id="OOF78691.1"/>
    </source>
</evidence>
<dbReference type="Pfam" id="PF19933">
    <property type="entry name" value="DUF6396"/>
    <property type="match status" value="1"/>
</dbReference>
<accession>A0A1V3KM18</accession>
<reference evidence="3" key="1">
    <citation type="submission" date="2016-10" db="EMBL/GenBank/DDBJ databases">
        <title>Rodentibacter gen. nov. and new species.</title>
        <authorList>
            <person name="Christensen H."/>
        </authorList>
    </citation>
    <scope>NUCLEOTIDE SEQUENCE [LARGE SCALE GENOMIC DNA]</scope>
    <source>
        <strain evidence="3">Ppn152</strain>
    </source>
</reference>
<dbReference type="InterPro" id="IPR045653">
    <property type="entry name" value="DUF6396"/>
</dbReference>